<dbReference type="AlphaFoldDB" id="A0A9W7J6G3"/>
<name>A0A9W7J6G3_HIBTR</name>
<reference evidence="1" key="1">
    <citation type="submission" date="2023-05" db="EMBL/GenBank/DDBJ databases">
        <title>Genome and transcriptome analyses reveal genes involved in the formation of fine ridges on petal epidermal cells in Hibiscus trionum.</title>
        <authorList>
            <person name="Koshimizu S."/>
            <person name="Masuda S."/>
            <person name="Ishii T."/>
            <person name="Shirasu K."/>
            <person name="Hoshino A."/>
            <person name="Arita M."/>
        </authorList>
    </citation>
    <scope>NUCLEOTIDE SEQUENCE</scope>
    <source>
        <strain evidence="1">Hamamatsu line</strain>
    </source>
</reference>
<keyword evidence="2" id="KW-1185">Reference proteome</keyword>
<gene>
    <name evidence="1" type="ORF">HRI_004571400</name>
</gene>
<organism evidence="1 2">
    <name type="scientific">Hibiscus trionum</name>
    <name type="common">Flower of an hour</name>
    <dbReference type="NCBI Taxonomy" id="183268"/>
    <lineage>
        <taxon>Eukaryota</taxon>
        <taxon>Viridiplantae</taxon>
        <taxon>Streptophyta</taxon>
        <taxon>Embryophyta</taxon>
        <taxon>Tracheophyta</taxon>
        <taxon>Spermatophyta</taxon>
        <taxon>Magnoliopsida</taxon>
        <taxon>eudicotyledons</taxon>
        <taxon>Gunneridae</taxon>
        <taxon>Pentapetalae</taxon>
        <taxon>rosids</taxon>
        <taxon>malvids</taxon>
        <taxon>Malvales</taxon>
        <taxon>Malvaceae</taxon>
        <taxon>Malvoideae</taxon>
        <taxon>Hibiscus</taxon>
    </lineage>
</organism>
<dbReference type="EMBL" id="BSYR01000054">
    <property type="protein sequence ID" value="GMJ09022.1"/>
    <property type="molecule type" value="Genomic_DNA"/>
</dbReference>
<evidence type="ECO:0000313" key="1">
    <source>
        <dbReference type="EMBL" id="GMJ09022.1"/>
    </source>
</evidence>
<accession>A0A9W7J6G3</accession>
<evidence type="ECO:0000313" key="2">
    <source>
        <dbReference type="Proteomes" id="UP001165190"/>
    </source>
</evidence>
<dbReference type="Proteomes" id="UP001165190">
    <property type="component" value="Unassembled WGS sequence"/>
</dbReference>
<protein>
    <submittedName>
        <fullName evidence="1">Uncharacterized protein</fullName>
    </submittedName>
</protein>
<proteinExistence type="predicted"/>
<comment type="caution">
    <text evidence="1">The sequence shown here is derived from an EMBL/GenBank/DDBJ whole genome shotgun (WGS) entry which is preliminary data.</text>
</comment>
<sequence>MLLMKICMAEVGIVVEAEGEDGVGAGVGTQTMEIIKIMMDTRTGAEAVGEEEVGVIVVLVMKEVEDIAVDVQGWVVVAPGAVTTPTRPYQ</sequence>